<evidence type="ECO:0000256" key="2">
    <source>
        <dbReference type="ARBA" id="ARBA00022723"/>
    </source>
</evidence>
<dbReference type="GO" id="GO:0016567">
    <property type="term" value="P:protein ubiquitination"/>
    <property type="evidence" value="ECO:0007669"/>
    <property type="project" value="TreeGrafter"/>
</dbReference>
<evidence type="ECO:0000256" key="1">
    <source>
        <dbReference type="ARBA" id="ARBA00003732"/>
    </source>
</evidence>
<dbReference type="FunFam" id="4.10.1110.10:FF:000001">
    <property type="entry name" value="Zinc finger AN1-type containing 6"/>
    <property type="match status" value="1"/>
</dbReference>
<dbReference type="SUPFAM" id="SSF57716">
    <property type="entry name" value="Glucocorticoid receptor-like (DNA-binding domain)"/>
    <property type="match status" value="1"/>
</dbReference>
<evidence type="ECO:0000256" key="4">
    <source>
        <dbReference type="ARBA" id="ARBA00022833"/>
    </source>
</evidence>
<keyword evidence="10" id="KW-1185">Reference proteome</keyword>
<proteinExistence type="predicted"/>
<dbReference type="Gene3D" id="1.20.5.4770">
    <property type="match status" value="1"/>
</dbReference>
<accession>A0A328E7D8</accession>
<reference evidence="9 10" key="1">
    <citation type="submission" date="2018-06" db="EMBL/GenBank/DDBJ databases">
        <title>The Genome of Cuscuta australis (Dodder) Provides Insight into the Evolution of Plant Parasitism.</title>
        <authorList>
            <person name="Liu H."/>
        </authorList>
    </citation>
    <scope>NUCLEOTIDE SEQUENCE [LARGE SCALE GENOMIC DNA]</scope>
    <source>
        <strain evidence="10">cv. Yunnan</strain>
        <tissue evidence="9">Vines</tissue>
    </source>
</reference>
<name>A0A328E7D8_9ASTE</name>
<dbReference type="GO" id="GO:0003677">
    <property type="term" value="F:DNA binding"/>
    <property type="evidence" value="ECO:0007669"/>
    <property type="project" value="InterPro"/>
</dbReference>
<keyword evidence="3 5" id="KW-0863">Zinc-finger</keyword>
<dbReference type="PANTHER" id="PTHR10634">
    <property type="entry name" value="AN1-TYPE ZINC FINGER PROTEIN"/>
    <property type="match status" value="1"/>
</dbReference>
<dbReference type="InterPro" id="IPR000058">
    <property type="entry name" value="Znf_AN1"/>
</dbReference>
<feature type="domain" description="A20-type" evidence="7">
    <location>
        <begin position="16"/>
        <end position="50"/>
    </location>
</feature>
<evidence type="ECO:0000256" key="3">
    <source>
        <dbReference type="ARBA" id="ARBA00022771"/>
    </source>
</evidence>
<dbReference type="PANTHER" id="PTHR10634:SF22">
    <property type="entry name" value="ZINC FINGER A20 AND AN1 DOMAIN-CONTAINING STRESS-ASSOCIATED PROTEIN 5"/>
    <property type="match status" value="1"/>
</dbReference>
<keyword evidence="2" id="KW-0479">Metal-binding</keyword>
<dbReference type="Pfam" id="PF01428">
    <property type="entry name" value="zf-AN1"/>
    <property type="match status" value="1"/>
</dbReference>
<dbReference type="Pfam" id="PF01754">
    <property type="entry name" value="zf-A20"/>
    <property type="match status" value="1"/>
</dbReference>
<sequence length="168" mass="18440">MVQKTEKEETEFKVVPETITPCANNCGVTGNPATNNMCQKCFAATAGSVSASSVAIPHKFAEKTPRSTFRRSSPGRTVPDLNMRDSPERIDEKADASSPSPAKREVNRCSGCNRKVGLTGFRCRCGELFCGEHRYSDRHDCSYDYKSAGRDAIAKENPVVRAAKIFKL</sequence>
<dbReference type="SMART" id="SM00259">
    <property type="entry name" value="ZnF_A20"/>
    <property type="match status" value="1"/>
</dbReference>
<organism evidence="9 10">
    <name type="scientific">Cuscuta australis</name>
    <dbReference type="NCBI Taxonomy" id="267555"/>
    <lineage>
        <taxon>Eukaryota</taxon>
        <taxon>Viridiplantae</taxon>
        <taxon>Streptophyta</taxon>
        <taxon>Embryophyta</taxon>
        <taxon>Tracheophyta</taxon>
        <taxon>Spermatophyta</taxon>
        <taxon>Magnoliopsida</taxon>
        <taxon>eudicotyledons</taxon>
        <taxon>Gunneridae</taxon>
        <taxon>Pentapetalae</taxon>
        <taxon>asterids</taxon>
        <taxon>lamiids</taxon>
        <taxon>Solanales</taxon>
        <taxon>Convolvulaceae</taxon>
        <taxon>Cuscuteae</taxon>
        <taxon>Cuscuta</taxon>
        <taxon>Cuscuta subgen. Grammica</taxon>
        <taxon>Cuscuta sect. Cleistogrammica</taxon>
    </lineage>
</organism>
<feature type="domain" description="AN1-type" evidence="8">
    <location>
        <begin position="103"/>
        <end position="149"/>
    </location>
</feature>
<evidence type="ECO:0000256" key="5">
    <source>
        <dbReference type="PROSITE-ProRule" id="PRU00449"/>
    </source>
</evidence>
<evidence type="ECO:0000256" key="6">
    <source>
        <dbReference type="SAM" id="MobiDB-lite"/>
    </source>
</evidence>
<evidence type="ECO:0000259" key="8">
    <source>
        <dbReference type="PROSITE" id="PS51039"/>
    </source>
</evidence>
<dbReference type="InterPro" id="IPR002653">
    <property type="entry name" value="Znf_A20"/>
</dbReference>
<dbReference type="EMBL" id="NQVE01000015">
    <property type="protein sequence ID" value="RAL53904.1"/>
    <property type="molecule type" value="Genomic_DNA"/>
</dbReference>
<dbReference type="InterPro" id="IPR050652">
    <property type="entry name" value="AN1_A20_ZnFinger"/>
</dbReference>
<dbReference type="PROSITE" id="PS51039">
    <property type="entry name" value="ZF_AN1"/>
    <property type="match status" value="1"/>
</dbReference>
<dbReference type="Proteomes" id="UP000249390">
    <property type="component" value="Unassembled WGS sequence"/>
</dbReference>
<dbReference type="GO" id="GO:0004842">
    <property type="term" value="F:ubiquitin-protein transferase activity"/>
    <property type="evidence" value="ECO:0007669"/>
    <property type="project" value="TreeGrafter"/>
</dbReference>
<evidence type="ECO:0000259" key="7">
    <source>
        <dbReference type="PROSITE" id="PS51036"/>
    </source>
</evidence>
<protein>
    <recommendedName>
        <fullName evidence="11">AN1-type domain-containing protein</fullName>
    </recommendedName>
</protein>
<dbReference type="Gene3D" id="4.10.1110.10">
    <property type="entry name" value="AN1-like Zinc finger"/>
    <property type="match status" value="1"/>
</dbReference>
<evidence type="ECO:0000313" key="9">
    <source>
        <dbReference type="EMBL" id="RAL53904.1"/>
    </source>
</evidence>
<keyword evidence="4" id="KW-0862">Zinc</keyword>
<comment type="function">
    <text evidence="1">May be involved in environmental stress response.</text>
</comment>
<gene>
    <name evidence="9" type="ORF">DM860_004375</name>
</gene>
<feature type="compositionally biased region" description="Basic and acidic residues" evidence="6">
    <location>
        <begin position="82"/>
        <end position="95"/>
    </location>
</feature>
<comment type="caution">
    <text evidence="9">The sequence shown here is derived from an EMBL/GenBank/DDBJ whole genome shotgun (WGS) entry which is preliminary data.</text>
</comment>
<feature type="compositionally biased region" description="Polar residues" evidence="6">
    <location>
        <begin position="66"/>
        <end position="75"/>
    </location>
</feature>
<feature type="region of interest" description="Disordered" evidence="6">
    <location>
        <begin position="62"/>
        <end position="104"/>
    </location>
</feature>
<dbReference type="SUPFAM" id="SSF118310">
    <property type="entry name" value="AN1-like Zinc finger"/>
    <property type="match status" value="1"/>
</dbReference>
<dbReference type="AlphaFoldDB" id="A0A328E7D8"/>
<evidence type="ECO:0008006" key="11">
    <source>
        <dbReference type="Google" id="ProtNLM"/>
    </source>
</evidence>
<dbReference type="InterPro" id="IPR035896">
    <property type="entry name" value="AN1-like_Znf"/>
</dbReference>
<dbReference type="PROSITE" id="PS51036">
    <property type="entry name" value="ZF_A20"/>
    <property type="match status" value="1"/>
</dbReference>
<evidence type="ECO:0000313" key="10">
    <source>
        <dbReference type="Proteomes" id="UP000249390"/>
    </source>
</evidence>
<dbReference type="FunFam" id="1.20.5.4770:FF:000006">
    <property type="entry name" value="Zinc finger A20 and AN1 domain-containing stress-associated protein 1"/>
    <property type="match status" value="1"/>
</dbReference>
<dbReference type="GO" id="GO:0008270">
    <property type="term" value="F:zinc ion binding"/>
    <property type="evidence" value="ECO:0007669"/>
    <property type="project" value="UniProtKB-KW"/>
</dbReference>
<dbReference type="SMART" id="SM00154">
    <property type="entry name" value="ZnF_AN1"/>
    <property type="match status" value="1"/>
</dbReference>